<dbReference type="EMBL" id="JAFCMP010000190">
    <property type="protein sequence ID" value="KAG5183677.1"/>
    <property type="molecule type" value="Genomic_DNA"/>
</dbReference>
<dbReference type="Proteomes" id="UP000664859">
    <property type="component" value="Unassembled WGS sequence"/>
</dbReference>
<comment type="caution">
    <text evidence="1">The sequence shown here is derived from an EMBL/GenBank/DDBJ whole genome shotgun (WGS) entry which is preliminary data.</text>
</comment>
<sequence>MQLAGLYVASGVLVGAAKTCNVAHLHSVWAGPLNQPHIYVNICYEIGAKLARFGDDGSALSWLAPQLRKPDAWPAKYTNA</sequence>
<protein>
    <submittedName>
        <fullName evidence="1">Uncharacterized protein</fullName>
    </submittedName>
</protein>
<dbReference type="AlphaFoldDB" id="A0A835YXQ8"/>
<evidence type="ECO:0000313" key="1">
    <source>
        <dbReference type="EMBL" id="KAG5183677.1"/>
    </source>
</evidence>
<keyword evidence="2" id="KW-1185">Reference proteome</keyword>
<accession>A0A835YXQ8</accession>
<gene>
    <name evidence="1" type="ORF">JKP88DRAFT_262930</name>
</gene>
<evidence type="ECO:0000313" key="2">
    <source>
        <dbReference type="Proteomes" id="UP000664859"/>
    </source>
</evidence>
<organism evidence="1 2">
    <name type="scientific">Tribonema minus</name>
    <dbReference type="NCBI Taxonomy" id="303371"/>
    <lineage>
        <taxon>Eukaryota</taxon>
        <taxon>Sar</taxon>
        <taxon>Stramenopiles</taxon>
        <taxon>Ochrophyta</taxon>
        <taxon>PX clade</taxon>
        <taxon>Xanthophyceae</taxon>
        <taxon>Tribonematales</taxon>
        <taxon>Tribonemataceae</taxon>
        <taxon>Tribonema</taxon>
    </lineage>
</organism>
<name>A0A835YXQ8_9STRA</name>
<feature type="non-terminal residue" evidence="1">
    <location>
        <position position="80"/>
    </location>
</feature>
<reference evidence="1" key="1">
    <citation type="submission" date="2021-02" db="EMBL/GenBank/DDBJ databases">
        <title>First Annotated Genome of the Yellow-green Alga Tribonema minus.</title>
        <authorList>
            <person name="Mahan K.M."/>
        </authorList>
    </citation>
    <scope>NUCLEOTIDE SEQUENCE</scope>
    <source>
        <strain evidence="1">UTEX B ZZ1240</strain>
    </source>
</reference>
<proteinExistence type="predicted"/>